<dbReference type="InterPro" id="IPR014710">
    <property type="entry name" value="RmlC-like_jellyroll"/>
</dbReference>
<dbReference type="InterPro" id="IPR011051">
    <property type="entry name" value="RmlC_Cupin_sf"/>
</dbReference>
<dbReference type="Proteomes" id="UP000823661">
    <property type="component" value="Unassembled WGS sequence"/>
</dbReference>
<feature type="region of interest" description="Disordered" evidence="3">
    <location>
        <begin position="363"/>
        <end position="390"/>
    </location>
</feature>
<dbReference type="GO" id="GO:0008270">
    <property type="term" value="F:zinc ion binding"/>
    <property type="evidence" value="ECO:0007669"/>
    <property type="project" value="InterPro"/>
</dbReference>
<dbReference type="InterPro" id="IPR046457">
    <property type="entry name" value="PMI_typeI_cat"/>
</dbReference>
<dbReference type="CDD" id="cd07010">
    <property type="entry name" value="cupin_PMI_type_I_N_bac"/>
    <property type="match status" value="1"/>
</dbReference>
<sequence length="390" mass="43789">MESKKQLYPLKFIPIPSKRVWGGSNLIKKLGKEFYEADENGNERKLTADEAIGESWEIADMGAQDSVVANGWLAGNTISELMETYLDRIVGEDVYGRYGRQFPLLIKFLDIQNKLSVQVHPDDEVAEQRYDSLGKSEIWYVLDAAEGAKVYAGFNREISAQELYDRCHNGTVEEVLNVLHPKKGDAIRIVPGTIHAADGGLLIAEIQESSDLTFRLYDWGREFNPKTARKMHLDEAIDLINYSKFDDSLFIKGPLWGDECKVDGPVRELAKCPQFTVNEMKVSAPLQISKEKFNGFIIYMCIEGGASIQVSVPDGKGGKTTESTEVHKGDTVLVPADMPDFFIVPTERDTLLVEAMVERQEEVDSYINPDTEPYLEGEDYEGIDKEDPAE</sequence>
<evidence type="ECO:0000256" key="2">
    <source>
        <dbReference type="ARBA" id="ARBA00022833"/>
    </source>
</evidence>
<evidence type="ECO:0000256" key="1">
    <source>
        <dbReference type="ARBA" id="ARBA00022723"/>
    </source>
</evidence>
<evidence type="ECO:0000256" key="3">
    <source>
        <dbReference type="SAM" id="MobiDB-lite"/>
    </source>
</evidence>
<dbReference type="Pfam" id="PF20511">
    <property type="entry name" value="PMI_typeI_cat"/>
    <property type="match status" value="1"/>
</dbReference>
<dbReference type="PANTHER" id="PTHR42742:SF3">
    <property type="entry name" value="FRUCTOKINASE"/>
    <property type="match status" value="1"/>
</dbReference>
<dbReference type="PANTHER" id="PTHR42742">
    <property type="entry name" value="TRANSCRIPTIONAL REPRESSOR MPRA"/>
    <property type="match status" value="1"/>
</dbReference>
<dbReference type="AlphaFoldDB" id="A0A9D9HFI8"/>
<dbReference type="Gene3D" id="2.60.120.10">
    <property type="entry name" value="Jelly Rolls"/>
    <property type="match status" value="2"/>
</dbReference>
<dbReference type="GO" id="GO:0004476">
    <property type="term" value="F:mannose-6-phosphate isomerase activity"/>
    <property type="evidence" value="ECO:0007669"/>
    <property type="project" value="InterPro"/>
</dbReference>
<comment type="caution">
    <text evidence="5">The sequence shown here is derived from an EMBL/GenBank/DDBJ whole genome shotgun (WGS) entry which is preliminary data.</text>
</comment>
<dbReference type="InterPro" id="IPR051804">
    <property type="entry name" value="Carb_Metab_Reg_Kinase/Isom"/>
</dbReference>
<dbReference type="SUPFAM" id="SSF51182">
    <property type="entry name" value="RmlC-like cupins"/>
    <property type="match status" value="1"/>
</dbReference>
<evidence type="ECO:0000313" key="5">
    <source>
        <dbReference type="EMBL" id="MBO8452355.1"/>
    </source>
</evidence>
<name>A0A9D9HFI8_9BACT</name>
<protein>
    <submittedName>
        <fullName evidence="5">Class I mannose-6-phosphate isomerase</fullName>
    </submittedName>
</protein>
<keyword evidence="2" id="KW-0862">Zinc</keyword>
<keyword evidence="1" id="KW-0479">Metal-binding</keyword>
<gene>
    <name evidence="5" type="ORF">IAC06_05675</name>
</gene>
<feature type="domain" description="Phosphomannose isomerase type I catalytic" evidence="4">
    <location>
        <begin position="18"/>
        <end position="131"/>
    </location>
</feature>
<evidence type="ECO:0000259" key="4">
    <source>
        <dbReference type="Pfam" id="PF20511"/>
    </source>
</evidence>
<dbReference type="EMBL" id="JADIMI010000056">
    <property type="protein sequence ID" value="MBO8452355.1"/>
    <property type="molecule type" value="Genomic_DNA"/>
</dbReference>
<organism evidence="5 6">
    <name type="scientific">Candidatus Cryptobacteroides intestinavium</name>
    <dbReference type="NCBI Taxonomy" id="2840766"/>
    <lineage>
        <taxon>Bacteria</taxon>
        <taxon>Pseudomonadati</taxon>
        <taxon>Bacteroidota</taxon>
        <taxon>Bacteroidia</taxon>
        <taxon>Bacteroidales</taxon>
        <taxon>Candidatus Cryptobacteroides</taxon>
    </lineage>
</organism>
<reference evidence="5" key="2">
    <citation type="journal article" date="2021" name="PeerJ">
        <title>Extensive microbial diversity within the chicken gut microbiome revealed by metagenomics and culture.</title>
        <authorList>
            <person name="Gilroy R."/>
            <person name="Ravi A."/>
            <person name="Getino M."/>
            <person name="Pursley I."/>
            <person name="Horton D.L."/>
            <person name="Alikhan N.F."/>
            <person name="Baker D."/>
            <person name="Gharbi K."/>
            <person name="Hall N."/>
            <person name="Watson M."/>
            <person name="Adriaenssens E.M."/>
            <person name="Foster-Nyarko E."/>
            <person name="Jarju S."/>
            <person name="Secka A."/>
            <person name="Antonio M."/>
            <person name="Oren A."/>
            <person name="Chaudhuri R.R."/>
            <person name="La Ragione R."/>
            <person name="Hildebrand F."/>
            <person name="Pallen M.J."/>
        </authorList>
    </citation>
    <scope>NUCLEOTIDE SEQUENCE</scope>
    <source>
        <strain evidence="5">B1-20833</strain>
    </source>
</reference>
<reference evidence="5" key="1">
    <citation type="submission" date="2020-10" db="EMBL/GenBank/DDBJ databases">
        <authorList>
            <person name="Gilroy R."/>
        </authorList>
    </citation>
    <scope>NUCLEOTIDE SEQUENCE</scope>
    <source>
        <strain evidence="5">B1-20833</strain>
    </source>
</reference>
<accession>A0A9D9HFI8</accession>
<evidence type="ECO:0000313" key="6">
    <source>
        <dbReference type="Proteomes" id="UP000823661"/>
    </source>
</evidence>
<keyword evidence="5" id="KW-0413">Isomerase</keyword>
<proteinExistence type="predicted"/>